<gene>
    <name evidence="2" type="ORF">ACFQET_07860</name>
</gene>
<comment type="caution">
    <text evidence="2">The sequence shown here is derived from an EMBL/GenBank/DDBJ whole genome shotgun (WGS) entry which is preliminary data.</text>
</comment>
<organism evidence="2 3">
    <name type="scientific">Levilactobacillus tangyuanensis</name>
    <dbReference type="NCBI Taxonomy" id="2486021"/>
    <lineage>
        <taxon>Bacteria</taxon>
        <taxon>Bacillati</taxon>
        <taxon>Bacillota</taxon>
        <taxon>Bacilli</taxon>
        <taxon>Lactobacillales</taxon>
        <taxon>Lactobacillaceae</taxon>
        <taxon>Levilactobacillus</taxon>
    </lineage>
</organism>
<evidence type="ECO:0000256" key="1">
    <source>
        <dbReference type="ARBA" id="ARBA00022679"/>
    </source>
</evidence>
<dbReference type="Gene3D" id="3.40.50.2300">
    <property type="match status" value="1"/>
</dbReference>
<protein>
    <submittedName>
        <fullName evidence="2">Cellobiose PTS IIC subunit</fullName>
    </submittedName>
</protein>
<evidence type="ECO:0000313" key="3">
    <source>
        <dbReference type="Proteomes" id="UP001596191"/>
    </source>
</evidence>
<proteinExistence type="predicted"/>
<dbReference type="SUPFAM" id="SSF52794">
    <property type="entry name" value="PTS system IIB component-like"/>
    <property type="match status" value="1"/>
</dbReference>
<dbReference type="InterPro" id="IPR036095">
    <property type="entry name" value="PTS_EIIB-like_sf"/>
</dbReference>
<dbReference type="RefSeq" id="WP_125641810.1">
    <property type="nucleotide sequence ID" value="NZ_JBHSSJ010000009.1"/>
</dbReference>
<keyword evidence="1" id="KW-0808">Transferase</keyword>
<keyword evidence="3" id="KW-1185">Reference proteome</keyword>
<dbReference type="EMBL" id="JBHSSJ010000009">
    <property type="protein sequence ID" value="MFC6275426.1"/>
    <property type="molecule type" value="Genomic_DNA"/>
</dbReference>
<evidence type="ECO:0000313" key="2">
    <source>
        <dbReference type="EMBL" id="MFC6275426.1"/>
    </source>
</evidence>
<reference evidence="3" key="1">
    <citation type="journal article" date="2019" name="Int. J. Syst. Evol. Microbiol.">
        <title>The Global Catalogue of Microorganisms (GCM) 10K type strain sequencing project: providing services to taxonomists for standard genome sequencing and annotation.</title>
        <authorList>
            <consortium name="The Broad Institute Genomics Platform"/>
            <consortium name="The Broad Institute Genome Sequencing Center for Infectious Disease"/>
            <person name="Wu L."/>
            <person name="Ma J."/>
        </authorList>
    </citation>
    <scope>NUCLEOTIDE SEQUENCE [LARGE SCALE GENOMIC DNA]</scope>
    <source>
        <strain evidence="3">CCM 8907</strain>
    </source>
</reference>
<dbReference type="Proteomes" id="UP001596191">
    <property type="component" value="Unassembled WGS sequence"/>
</dbReference>
<sequence length="105" mass="11393">MKNVLIISGKEDAGRLFLGEAKRCAETKQAPLKFATVDMNTLAADDLEDADLLLLDPQISIADVQAVSKDATPIAVIPNDVYGWLNGQALVKFTCDQLDLFPVMD</sequence>
<name>A0ABW1TNQ8_9LACO</name>
<accession>A0ABW1TNQ8</accession>